<evidence type="ECO:0000313" key="1">
    <source>
        <dbReference type="EMBL" id="CAD7699591.1"/>
    </source>
</evidence>
<evidence type="ECO:0000313" key="2">
    <source>
        <dbReference type="Proteomes" id="UP000708148"/>
    </source>
</evidence>
<keyword evidence="2" id="KW-1185">Reference proteome</keyword>
<dbReference type="AlphaFoldDB" id="A0A8S1J198"/>
<sequence length="110" mass="12283">MHVNRWKTGNKVHTRYLSSCHHCPGARTVFWPAIEVLFQKKTLTHTHTLRRFATLSPASATAPRCGSGRHGDLHVLEKVHGLEGQLSPLHPNLIYGHHLRVASGQVNSRA</sequence>
<dbReference type="Proteomes" id="UP000708148">
    <property type="component" value="Unassembled WGS sequence"/>
</dbReference>
<gene>
    <name evidence="1" type="ORF">OSTQU699_LOCUS4950</name>
</gene>
<dbReference type="EMBL" id="CAJHUC010001066">
    <property type="protein sequence ID" value="CAD7699591.1"/>
    <property type="molecule type" value="Genomic_DNA"/>
</dbReference>
<proteinExistence type="predicted"/>
<reference evidence="1" key="1">
    <citation type="submission" date="2020-12" db="EMBL/GenBank/DDBJ databases">
        <authorList>
            <person name="Iha C."/>
        </authorList>
    </citation>
    <scope>NUCLEOTIDE SEQUENCE</scope>
</reference>
<name>A0A8S1J198_9CHLO</name>
<accession>A0A8S1J198</accession>
<organism evidence="1 2">
    <name type="scientific">Ostreobium quekettii</name>
    <dbReference type="NCBI Taxonomy" id="121088"/>
    <lineage>
        <taxon>Eukaryota</taxon>
        <taxon>Viridiplantae</taxon>
        <taxon>Chlorophyta</taxon>
        <taxon>core chlorophytes</taxon>
        <taxon>Ulvophyceae</taxon>
        <taxon>TCBD clade</taxon>
        <taxon>Bryopsidales</taxon>
        <taxon>Ostreobineae</taxon>
        <taxon>Ostreobiaceae</taxon>
        <taxon>Ostreobium</taxon>
    </lineage>
</organism>
<protein>
    <submittedName>
        <fullName evidence="1">Uncharacterized protein</fullName>
    </submittedName>
</protein>
<comment type="caution">
    <text evidence="1">The sequence shown here is derived from an EMBL/GenBank/DDBJ whole genome shotgun (WGS) entry which is preliminary data.</text>
</comment>